<evidence type="ECO:0000313" key="3">
    <source>
        <dbReference type="Proteomes" id="UP000245507"/>
    </source>
</evidence>
<name>A0A316TGC1_9ACTN</name>
<gene>
    <name evidence="2" type="ORF">DJ010_12415</name>
</gene>
<evidence type="ECO:0000256" key="1">
    <source>
        <dbReference type="SAM" id="Phobius"/>
    </source>
</evidence>
<accession>A0A316TGC1</accession>
<keyword evidence="1" id="KW-0812">Transmembrane</keyword>
<feature type="transmembrane region" description="Helical" evidence="1">
    <location>
        <begin position="67"/>
        <end position="90"/>
    </location>
</feature>
<proteinExistence type="predicted"/>
<dbReference type="Proteomes" id="UP000245507">
    <property type="component" value="Unassembled WGS sequence"/>
</dbReference>
<keyword evidence="1" id="KW-0472">Membrane</keyword>
<keyword evidence="3" id="KW-1185">Reference proteome</keyword>
<protein>
    <submittedName>
        <fullName evidence="2">Uncharacterized protein</fullName>
    </submittedName>
</protein>
<dbReference type="EMBL" id="QGDD01000005">
    <property type="protein sequence ID" value="PWN02531.1"/>
    <property type="molecule type" value="Genomic_DNA"/>
</dbReference>
<sequence length="104" mass="10596">MIAAAAVVVATTYTAMCSIPFAIVGIPLVHLLGRRVESQGAQVVITGGVTVAVVGAGVAFLTDSSDLGFSIGAATALATMAGRAAVIPLVRRPVNHHPWEVPHR</sequence>
<dbReference type="AlphaFoldDB" id="A0A316TGC1"/>
<evidence type="ECO:0000313" key="2">
    <source>
        <dbReference type="EMBL" id="PWN02531.1"/>
    </source>
</evidence>
<reference evidence="2 3" key="1">
    <citation type="submission" date="2018-05" db="EMBL/GenBank/DDBJ databases">
        <title>Nocardioides silvaticus genome.</title>
        <authorList>
            <person name="Li C."/>
            <person name="Wang G."/>
        </authorList>
    </citation>
    <scope>NUCLEOTIDE SEQUENCE [LARGE SCALE GENOMIC DNA]</scope>
    <source>
        <strain evidence="2 3">CCTCC AB 2018079</strain>
    </source>
</reference>
<organism evidence="2 3">
    <name type="scientific">Nocardioides silvaticus</name>
    <dbReference type="NCBI Taxonomy" id="2201891"/>
    <lineage>
        <taxon>Bacteria</taxon>
        <taxon>Bacillati</taxon>
        <taxon>Actinomycetota</taxon>
        <taxon>Actinomycetes</taxon>
        <taxon>Propionibacteriales</taxon>
        <taxon>Nocardioidaceae</taxon>
        <taxon>Nocardioides</taxon>
    </lineage>
</organism>
<keyword evidence="1" id="KW-1133">Transmembrane helix</keyword>
<feature type="transmembrane region" description="Helical" evidence="1">
    <location>
        <begin position="41"/>
        <end position="61"/>
    </location>
</feature>
<feature type="transmembrane region" description="Helical" evidence="1">
    <location>
        <begin position="6"/>
        <end position="29"/>
    </location>
</feature>
<comment type="caution">
    <text evidence="2">The sequence shown here is derived from an EMBL/GenBank/DDBJ whole genome shotgun (WGS) entry which is preliminary data.</text>
</comment>